<feature type="compositionally biased region" description="Basic and acidic residues" evidence="5">
    <location>
        <begin position="133"/>
        <end position="146"/>
    </location>
</feature>
<proteinExistence type="predicted"/>
<feature type="domain" description="Thioredoxin" evidence="6">
    <location>
        <begin position="312"/>
        <end position="467"/>
    </location>
</feature>
<sequence length="716" mass="82292">MNILQLLAFFKGYITYIFQIPVKHYLSTDIVLITQNLRKKIRQGKMYFKGTSILLKKRCKISAQNRIKKADSSSSLRVLFEDHSTLRRTNVASSSGTIRLLFDCASGTSRSVVEGLPKPSRSGAEHVSNMSRRSLEAEPKATRQRGEVSPSSDFRLINFAPASAFHAIGIEFSSGSHRATPIKTRCGLDENPMKSKNSAGIAQKMVEDFQQVGNARLTYEVKSERSVLRCFNSICGVLMYRANTLLVLMYFVALRVLKCFSFTEGYKCAYRMVLKNIRALAALALMFHMFSLSAQTPRKDSGADGLSEIKALAIGDTIPESLWNLEMPVFNDSKGRSTISLSDYKDNKLIIVDFWATWCTNCLESFPKLDQLKATFKSDFDVLLVNCKRTRDDQARIDKVLKKYKDSYQLNVQFPYLIGDTVFNALFPHRGIPHVVWIGNDRVVKAITYTTELQESNVRQILDGTKANFYMKDDFKYKVQDSVSTDTLKLFSSYLSKRREGIREMGVQIKERGKEKEFTFLNTSVAIRIYEYLSESGHRIDRNLWVFDNNVGKEIRRKLKTPQRYMDEYCYFLRYPKDRLDFDPYRKMIHDIQDNFGVRWEIRKEVIDVLRIDSTPKVSQFKTKGQIPLEALDALNNKKFFQNLPLRNSFHVLSWLLNKPVLLGNIETINVDFDLPTDLLDYTDAQLLQLLEQLGAKITIVPQEVEYVYFSADRGI</sequence>
<evidence type="ECO:0000256" key="3">
    <source>
        <dbReference type="ARBA" id="ARBA00023157"/>
    </source>
</evidence>
<dbReference type="GO" id="GO:0016209">
    <property type="term" value="F:antioxidant activity"/>
    <property type="evidence" value="ECO:0007669"/>
    <property type="project" value="InterPro"/>
</dbReference>
<keyword evidence="2" id="KW-0201">Cytochrome c-type biogenesis</keyword>
<dbReference type="InterPro" id="IPR000866">
    <property type="entry name" value="AhpC/TSA"/>
</dbReference>
<dbReference type="InterPro" id="IPR036249">
    <property type="entry name" value="Thioredoxin-like_sf"/>
</dbReference>
<evidence type="ECO:0000313" key="8">
    <source>
        <dbReference type="Proteomes" id="UP000432350"/>
    </source>
</evidence>
<dbReference type="Gene3D" id="3.40.30.10">
    <property type="entry name" value="Glutaredoxin"/>
    <property type="match status" value="1"/>
</dbReference>
<dbReference type="PANTHER" id="PTHR42852">
    <property type="entry name" value="THIOL:DISULFIDE INTERCHANGE PROTEIN DSBE"/>
    <property type="match status" value="1"/>
</dbReference>
<dbReference type="Pfam" id="PF00578">
    <property type="entry name" value="AhpC-TSA"/>
    <property type="match status" value="1"/>
</dbReference>
<dbReference type="CDD" id="cd02966">
    <property type="entry name" value="TlpA_like_family"/>
    <property type="match status" value="1"/>
</dbReference>
<dbReference type="GO" id="GO:0017004">
    <property type="term" value="P:cytochrome complex assembly"/>
    <property type="evidence" value="ECO:0007669"/>
    <property type="project" value="UniProtKB-KW"/>
</dbReference>
<dbReference type="SUPFAM" id="SSF52833">
    <property type="entry name" value="Thioredoxin-like"/>
    <property type="match status" value="1"/>
</dbReference>
<dbReference type="InterPro" id="IPR013766">
    <property type="entry name" value="Thioredoxin_domain"/>
</dbReference>
<dbReference type="GO" id="GO:0030313">
    <property type="term" value="C:cell envelope"/>
    <property type="evidence" value="ECO:0007669"/>
    <property type="project" value="UniProtKB-SubCell"/>
</dbReference>
<evidence type="ECO:0000256" key="2">
    <source>
        <dbReference type="ARBA" id="ARBA00022748"/>
    </source>
</evidence>
<dbReference type="InterPro" id="IPR050553">
    <property type="entry name" value="Thioredoxin_ResA/DsbE_sf"/>
</dbReference>
<keyword evidence="3" id="KW-1015">Disulfide bond</keyword>
<dbReference type="EMBL" id="CABWMV010000003">
    <property type="protein sequence ID" value="VXC41512.1"/>
    <property type="molecule type" value="Genomic_DNA"/>
</dbReference>
<evidence type="ECO:0000256" key="1">
    <source>
        <dbReference type="ARBA" id="ARBA00004196"/>
    </source>
</evidence>
<evidence type="ECO:0000313" key="7">
    <source>
        <dbReference type="EMBL" id="VXC41512.1"/>
    </source>
</evidence>
<accession>A0A653YG30</accession>
<dbReference type="GO" id="GO:0016491">
    <property type="term" value="F:oxidoreductase activity"/>
    <property type="evidence" value="ECO:0007669"/>
    <property type="project" value="InterPro"/>
</dbReference>
<evidence type="ECO:0000256" key="4">
    <source>
        <dbReference type="ARBA" id="ARBA00023284"/>
    </source>
</evidence>
<organism evidence="7 8">
    <name type="scientific">Sphingobacterium multivorum</name>
    <dbReference type="NCBI Taxonomy" id="28454"/>
    <lineage>
        <taxon>Bacteria</taxon>
        <taxon>Pseudomonadati</taxon>
        <taxon>Bacteroidota</taxon>
        <taxon>Sphingobacteriia</taxon>
        <taxon>Sphingobacteriales</taxon>
        <taxon>Sphingobacteriaceae</taxon>
        <taxon>Sphingobacterium</taxon>
    </lineage>
</organism>
<feature type="region of interest" description="Disordered" evidence="5">
    <location>
        <begin position="112"/>
        <end position="149"/>
    </location>
</feature>
<protein>
    <recommendedName>
        <fullName evidence="6">Thioredoxin domain-containing protein</fullName>
    </recommendedName>
</protein>
<reference evidence="7 8" key="1">
    <citation type="submission" date="2019-10" db="EMBL/GenBank/DDBJ databases">
        <authorList>
            <person name="Karimi E."/>
        </authorList>
    </citation>
    <scope>NUCLEOTIDE SEQUENCE [LARGE SCALE GENOMIC DNA]</scope>
    <source>
        <strain evidence="7">Sphingobacterium sp. 8BC</strain>
    </source>
</reference>
<dbReference type="AlphaFoldDB" id="A0A653YG30"/>
<evidence type="ECO:0000256" key="5">
    <source>
        <dbReference type="SAM" id="MobiDB-lite"/>
    </source>
</evidence>
<evidence type="ECO:0000259" key="6">
    <source>
        <dbReference type="PROSITE" id="PS51352"/>
    </source>
</evidence>
<name>A0A653YG30_SPHMU</name>
<dbReference type="PROSITE" id="PS51352">
    <property type="entry name" value="THIOREDOXIN_2"/>
    <property type="match status" value="1"/>
</dbReference>
<comment type="subcellular location">
    <subcellularLocation>
        <location evidence="1">Cell envelope</location>
    </subcellularLocation>
</comment>
<keyword evidence="4" id="KW-0676">Redox-active center</keyword>
<gene>
    <name evidence="7" type="ORF">SPHINGO8BC_110165</name>
</gene>
<dbReference type="Proteomes" id="UP000432350">
    <property type="component" value="Unassembled WGS sequence"/>
</dbReference>
<dbReference type="PANTHER" id="PTHR42852:SF6">
    <property type="entry name" value="THIOL:DISULFIDE INTERCHANGE PROTEIN DSBE"/>
    <property type="match status" value="1"/>
</dbReference>